<evidence type="ECO:0000256" key="5">
    <source>
        <dbReference type="ARBA" id="ARBA00023136"/>
    </source>
</evidence>
<keyword evidence="5 7" id="KW-0472">Membrane</keyword>
<evidence type="ECO:0000313" key="9">
    <source>
        <dbReference type="Proteomes" id="UP001180845"/>
    </source>
</evidence>
<feature type="transmembrane region" description="Helical" evidence="7">
    <location>
        <begin position="171"/>
        <end position="188"/>
    </location>
</feature>
<evidence type="ECO:0000256" key="2">
    <source>
        <dbReference type="ARBA" id="ARBA00008034"/>
    </source>
</evidence>
<comment type="subcellular location">
    <subcellularLocation>
        <location evidence="6">Cell membrane</location>
        <topology evidence="6">Multi-pass membrane protein</topology>
    </subcellularLocation>
    <subcellularLocation>
        <location evidence="1">Membrane</location>
        <topology evidence="1">Multi-pass membrane protein</topology>
    </subcellularLocation>
</comment>
<dbReference type="RefSeq" id="WP_310275376.1">
    <property type="nucleotide sequence ID" value="NZ_JAVDXW010000001.1"/>
</dbReference>
<evidence type="ECO:0000256" key="3">
    <source>
        <dbReference type="ARBA" id="ARBA00022692"/>
    </source>
</evidence>
<protein>
    <submittedName>
        <fullName evidence="8">Zinc transport system permease protein</fullName>
    </submittedName>
</protein>
<keyword evidence="4 7" id="KW-1133">Transmembrane helix</keyword>
<feature type="transmembrane region" description="Helical" evidence="7">
    <location>
        <begin position="132"/>
        <end position="150"/>
    </location>
</feature>
<comment type="caution">
    <text evidence="8">The sequence shown here is derived from an EMBL/GenBank/DDBJ whole genome shotgun (WGS) entry which is preliminary data.</text>
</comment>
<dbReference type="InterPro" id="IPR037294">
    <property type="entry name" value="ABC_BtuC-like"/>
</dbReference>
<gene>
    <name evidence="8" type="ORF">JOF55_003397</name>
</gene>
<keyword evidence="3 6" id="KW-0812">Transmembrane</keyword>
<evidence type="ECO:0000256" key="6">
    <source>
        <dbReference type="RuleBase" id="RU003943"/>
    </source>
</evidence>
<dbReference type="AlphaFoldDB" id="A0AAE3ZE27"/>
<feature type="transmembrane region" description="Helical" evidence="7">
    <location>
        <begin position="53"/>
        <end position="78"/>
    </location>
</feature>
<dbReference type="GO" id="GO:0010043">
    <property type="term" value="P:response to zinc ion"/>
    <property type="evidence" value="ECO:0007669"/>
    <property type="project" value="TreeGrafter"/>
</dbReference>
<dbReference type="Proteomes" id="UP001180845">
    <property type="component" value="Unassembled WGS sequence"/>
</dbReference>
<accession>A0AAE3ZE27</accession>
<keyword evidence="9" id="KW-1185">Reference proteome</keyword>
<dbReference type="Gene3D" id="1.10.3470.10">
    <property type="entry name" value="ABC transporter involved in vitamin B12 uptake, BtuC"/>
    <property type="match status" value="1"/>
</dbReference>
<organism evidence="8 9">
    <name type="scientific">Haloactinomyces albus</name>
    <dbReference type="NCBI Taxonomy" id="1352928"/>
    <lineage>
        <taxon>Bacteria</taxon>
        <taxon>Bacillati</taxon>
        <taxon>Actinomycetota</taxon>
        <taxon>Actinomycetes</taxon>
        <taxon>Actinopolysporales</taxon>
        <taxon>Actinopolysporaceae</taxon>
        <taxon>Haloactinomyces</taxon>
    </lineage>
</organism>
<dbReference type="InterPro" id="IPR001626">
    <property type="entry name" value="ABC_TroCD"/>
</dbReference>
<evidence type="ECO:0000256" key="4">
    <source>
        <dbReference type="ARBA" id="ARBA00022989"/>
    </source>
</evidence>
<proteinExistence type="inferred from homology"/>
<keyword evidence="6" id="KW-0813">Transport</keyword>
<dbReference type="PANTHER" id="PTHR30477:SF18">
    <property type="entry name" value="METAL TRANSPORT SYSTEM MEMBRANE PROTEIN CT_417-RELATED"/>
    <property type="match status" value="1"/>
</dbReference>
<dbReference type="SUPFAM" id="SSF81345">
    <property type="entry name" value="ABC transporter involved in vitamin B12 uptake, BtuC"/>
    <property type="match status" value="1"/>
</dbReference>
<evidence type="ECO:0000256" key="1">
    <source>
        <dbReference type="ARBA" id="ARBA00004141"/>
    </source>
</evidence>
<dbReference type="GO" id="GO:0043190">
    <property type="term" value="C:ATP-binding cassette (ABC) transporter complex"/>
    <property type="evidence" value="ECO:0007669"/>
    <property type="project" value="InterPro"/>
</dbReference>
<name>A0AAE3ZE27_9ACTN</name>
<dbReference type="Pfam" id="PF00950">
    <property type="entry name" value="ABC-3"/>
    <property type="match status" value="1"/>
</dbReference>
<feature type="transmembrane region" description="Helical" evidence="7">
    <location>
        <begin position="12"/>
        <end position="33"/>
    </location>
</feature>
<evidence type="ECO:0000256" key="7">
    <source>
        <dbReference type="SAM" id="Phobius"/>
    </source>
</evidence>
<evidence type="ECO:0000313" key="8">
    <source>
        <dbReference type="EMBL" id="MDR7303216.1"/>
    </source>
</evidence>
<feature type="transmembrane region" description="Helical" evidence="7">
    <location>
        <begin position="246"/>
        <end position="266"/>
    </location>
</feature>
<reference evidence="8" key="1">
    <citation type="submission" date="2023-07" db="EMBL/GenBank/DDBJ databases">
        <title>Sequencing the genomes of 1000 actinobacteria strains.</title>
        <authorList>
            <person name="Klenk H.-P."/>
        </authorList>
    </citation>
    <scope>NUCLEOTIDE SEQUENCE</scope>
    <source>
        <strain evidence="8">DSM 45977</strain>
    </source>
</reference>
<dbReference type="GO" id="GO:0055085">
    <property type="term" value="P:transmembrane transport"/>
    <property type="evidence" value="ECO:0007669"/>
    <property type="project" value="InterPro"/>
</dbReference>
<feature type="transmembrane region" description="Helical" evidence="7">
    <location>
        <begin position="219"/>
        <end position="240"/>
    </location>
</feature>
<dbReference type="EMBL" id="JAVDXW010000001">
    <property type="protein sequence ID" value="MDR7303216.1"/>
    <property type="molecule type" value="Genomic_DNA"/>
</dbReference>
<feature type="transmembrane region" description="Helical" evidence="7">
    <location>
        <begin position="194"/>
        <end position="212"/>
    </location>
</feature>
<comment type="similarity">
    <text evidence="2 6">Belongs to the ABC-3 integral membrane protein family.</text>
</comment>
<dbReference type="PANTHER" id="PTHR30477">
    <property type="entry name" value="ABC-TRANSPORTER METAL-BINDING PROTEIN"/>
    <property type="match status" value="1"/>
</dbReference>
<feature type="transmembrane region" description="Helical" evidence="7">
    <location>
        <begin position="90"/>
        <end position="112"/>
    </location>
</feature>
<sequence>MMQVLQLEFMQNALIAAVLASIAFGIIGSLVVVNREVFIAGGIAHAAYGGVGLGFLLSLDPSLTAMGFGFVAALAMGITRRFTRQRSDTLIGMLWAVGMSLGVIFINSTPGYTANAKSYLFGSLLAVSGSDLIVIASVTAAIVAFAVLYYRPLMAYSFDPTFTLARGLPTFALELVLLAAIALTVVVLMQVVGLILLIAMLTIPAACGALFAHSLRSMMIATISIGIVTSVAGLAASYTFDLTSGPAIVLTASAAFAIALPTQRLIGWTKA</sequence>